<feature type="transmembrane region" description="Helical" evidence="1">
    <location>
        <begin position="181"/>
        <end position="203"/>
    </location>
</feature>
<evidence type="ECO:0008006" key="4">
    <source>
        <dbReference type="Google" id="ProtNLM"/>
    </source>
</evidence>
<sequence>MTRSIAAHPFGDPQTVEVAADPTDPAMVHVTWKVGAADDLTLLGIHLGVLPEDRVMLDGAIDYDEGDAALVQQAPEVHSYLLEHVEVAAGGQSCDGRVDASGDLITDGADLVFTCSQPVASATVTVSTLTDLHPAYRALATGPDGQHQVYGADAPVHDWALGAATGATPGSSTGASTGASAALQIGGVLGAVLLVVVAGTLVVRRRRQATPITPNP</sequence>
<dbReference type="EMBL" id="BAABBB010000009">
    <property type="protein sequence ID" value="GAA3530723.1"/>
    <property type="molecule type" value="Genomic_DNA"/>
</dbReference>
<proteinExistence type="predicted"/>
<reference evidence="3" key="1">
    <citation type="journal article" date="2019" name="Int. J. Syst. Evol. Microbiol.">
        <title>The Global Catalogue of Microorganisms (GCM) 10K type strain sequencing project: providing services to taxonomists for standard genome sequencing and annotation.</title>
        <authorList>
            <consortium name="The Broad Institute Genomics Platform"/>
            <consortium name="The Broad Institute Genome Sequencing Center for Infectious Disease"/>
            <person name="Wu L."/>
            <person name="Ma J."/>
        </authorList>
    </citation>
    <scope>NUCLEOTIDE SEQUENCE [LARGE SCALE GENOMIC DNA]</scope>
    <source>
        <strain evidence="3">JCM 17460</strain>
    </source>
</reference>
<protein>
    <recommendedName>
        <fullName evidence="4">LPXTG cell wall anchor domain-containing protein</fullName>
    </recommendedName>
</protein>
<evidence type="ECO:0000313" key="2">
    <source>
        <dbReference type="EMBL" id="GAA3530723.1"/>
    </source>
</evidence>
<keyword evidence="1" id="KW-0472">Membrane</keyword>
<accession>A0ABP6VBT2</accession>
<gene>
    <name evidence="2" type="ORF">GCM10022263_19110</name>
</gene>
<name>A0ABP6VBT2_9ACTN</name>
<dbReference type="RefSeq" id="WP_218232975.1">
    <property type="nucleotide sequence ID" value="NZ_BAABBB010000009.1"/>
</dbReference>
<comment type="caution">
    <text evidence="2">The sequence shown here is derived from an EMBL/GenBank/DDBJ whole genome shotgun (WGS) entry which is preliminary data.</text>
</comment>
<evidence type="ECO:0000313" key="3">
    <source>
        <dbReference type="Proteomes" id="UP001500301"/>
    </source>
</evidence>
<organism evidence="2 3">
    <name type="scientific">Nocardioides daeguensis</name>
    <dbReference type="NCBI Taxonomy" id="908359"/>
    <lineage>
        <taxon>Bacteria</taxon>
        <taxon>Bacillati</taxon>
        <taxon>Actinomycetota</taxon>
        <taxon>Actinomycetes</taxon>
        <taxon>Propionibacteriales</taxon>
        <taxon>Nocardioidaceae</taxon>
        <taxon>Nocardioides</taxon>
    </lineage>
</organism>
<keyword evidence="1" id="KW-1133">Transmembrane helix</keyword>
<evidence type="ECO:0000256" key="1">
    <source>
        <dbReference type="SAM" id="Phobius"/>
    </source>
</evidence>
<keyword evidence="1" id="KW-0812">Transmembrane</keyword>
<keyword evidence="3" id="KW-1185">Reference proteome</keyword>
<dbReference type="Proteomes" id="UP001500301">
    <property type="component" value="Unassembled WGS sequence"/>
</dbReference>